<dbReference type="InterPro" id="IPR013785">
    <property type="entry name" value="Aldolase_TIM"/>
</dbReference>
<feature type="domain" description="Radical SAM core" evidence="5">
    <location>
        <begin position="129"/>
        <end position="365"/>
    </location>
</feature>
<evidence type="ECO:0000256" key="1">
    <source>
        <dbReference type="ARBA" id="ARBA00022691"/>
    </source>
</evidence>
<dbReference type="PROSITE" id="PS51918">
    <property type="entry name" value="RADICAL_SAM"/>
    <property type="match status" value="1"/>
</dbReference>
<dbReference type="Gene3D" id="3.20.20.70">
    <property type="entry name" value="Aldolase class I"/>
    <property type="match status" value="1"/>
</dbReference>
<keyword evidence="1" id="KW-0949">S-adenosyl-L-methionine</keyword>
<dbReference type="InterPro" id="IPR058240">
    <property type="entry name" value="rSAM_sf"/>
</dbReference>
<accession>A0A927U9S0</accession>
<keyword evidence="3" id="KW-0408">Iron</keyword>
<evidence type="ECO:0000259" key="5">
    <source>
        <dbReference type="PROSITE" id="PS51918"/>
    </source>
</evidence>
<evidence type="ECO:0000313" key="6">
    <source>
        <dbReference type="EMBL" id="MBE5918364.1"/>
    </source>
</evidence>
<dbReference type="GO" id="GO:0003824">
    <property type="term" value="F:catalytic activity"/>
    <property type="evidence" value="ECO:0007669"/>
    <property type="project" value="InterPro"/>
</dbReference>
<dbReference type="AlphaFoldDB" id="A0A927U9S0"/>
<evidence type="ECO:0000313" key="7">
    <source>
        <dbReference type="Proteomes" id="UP000766246"/>
    </source>
</evidence>
<dbReference type="SUPFAM" id="SSF102114">
    <property type="entry name" value="Radical SAM enzymes"/>
    <property type="match status" value="1"/>
</dbReference>
<dbReference type="GO" id="GO:0051536">
    <property type="term" value="F:iron-sulfur cluster binding"/>
    <property type="evidence" value="ECO:0007669"/>
    <property type="project" value="UniProtKB-KW"/>
</dbReference>
<gene>
    <name evidence="6" type="ORF">E7272_00840</name>
</gene>
<dbReference type="GO" id="GO:0046872">
    <property type="term" value="F:metal ion binding"/>
    <property type="evidence" value="ECO:0007669"/>
    <property type="project" value="UniProtKB-KW"/>
</dbReference>
<evidence type="ECO:0000256" key="4">
    <source>
        <dbReference type="ARBA" id="ARBA00023014"/>
    </source>
</evidence>
<evidence type="ECO:0000256" key="3">
    <source>
        <dbReference type="ARBA" id="ARBA00023004"/>
    </source>
</evidence>
<keyword evidence="2" id="KW-0479">Metal-binding</keyword>
<name>A0A927U9S0_9FIRM</name>
<dbReference type="NCBIfam" id="NF045502">
    <property type="entry name" value="variant_rSAM"/>
    <property type="match status" value="1"/>
</dbReference>
<organism evidence="6 7">
    <name type="scientific">Pseudobutyrivibrio ruminis</name>
    <dbReference type="NCBI Taxonomy" id="46206"/>
    <lineage>
        <taxon>Bacteria</taxon>
        <taxon>Bacillati</taxon>
        <taxon>Bacillota</taxon>
        <taxon>Clostridia</taxon>
        <taxon>Lachnospirales</taxon>
        <taxon>Lachnospiraceae</taxon>
        <taxon>Pseudobutyrivibrio</taxon>
    </lineage>
</organism>
<dbReference type="InterPro" id="IPR007197">
    <property type="entry name" value="rSAM"/>
</dbReference>
<proteinExistence type="predicted"/>
<evidence type="ECO:0000256" key="2">
    <source>
        <dbReference type="ARBA" id="ARBA00022723"/>
    </source>
</evidence>
<comment type="caution">
    <text evidence="6">The sequence shown here is derived from an EMBL/GenBank/DDBJ whole genome shotgun (WGS) entry which is preliminary data.</text>
</comment>
<reference evidence="6" key="1">
    <citation type="submission" date="2019-04" db="EMBL/GenBank/DDBJ databases">
        <title>Evolution of Biomass-Degrading Anaerobic Consortia Revealed by Metagenomics.</title>
        <authorList>
            <person name="Peng X."/>
        </authorList>
    </citation>
    <scope>NUCLEOTIDE SEQUENCE</scope>
    <source>
        <strain evidence="6">SIG311</strain>
    </source>
</reference>
<dbReference type="Pfam" id="PF04055">
    <property type="entry name" value="Radical_SAM"/>
    <property type="match status" value="1"/>
</dbReference>
<dbReference type="Proteomes" id="UP000766246">
    <property type="component" value="Unassembled WGS sequence"/>
</dbReference>
<sequence>MSYTYEQLLESIRLKNEIQVEGLNFDPHIFDNSGVGNDVAERVNALFTCDRHAHKKIEFPALFYLPVGNFRVHIRWNLGSHFVLVKEDGVFNIVKDGKRVVENIRFAKRADYYSKKTSDGADMRTIAQDYGYGNIFIVYSNECCLKEKGQDCLFCNINATKDLYGEDQNINWKNVTEIAETVQECYGNGYNHLTVSGGFVPERREVDYYADIAEAIQDKLGVEDFNGTACVGAPEDLSVIEKYKEAGFSSIATNIEIWDEKMFEVICPGKSQMCGGRKNWIATLDRELEVFGKFHVRSTLVSGIEPKESLIEGIDTLVSKGICALPSQWYVNVGSALEGHRTPDPDWHWDVFEKTKAIYQRNGLDFWTLRNATAEPDTVIHDLLRLDEGIELVE</sequence>
<protein>
    <submittedName>
        <fullName evidence="6">Nitrogen fixation protein NifB</fullName>
    </submittedName>
</protein>
<keyword evidence="4" id="KW-0411">Iron-sulfur</keyword>
<dbReference type="EMBL" id="SVER01000002">
    <property type="protein sequence ID" value="MBE5918364.1"/>
    <property type="molecule type" value="Genomic_DNA"/>
</dbReference>